<dbReference type="GO" id="GO:0022857">
    <property type="term" value="F:transmembrane transporter activity"/>
    <property type="evidence" value="ECO:0007669"/>
    <property type="project" value="TreeGrafter"/>
</dbReference>
<evidence type="ECO:0000313" key="7">
    <source>
        <dbReference type="Proteomes" id="UP000053095"/>
    </source>
</evidence>
<accession>A0A6N4SLE5</accession>
<keyword evidence="7" id="KW-1185">Reference proteome</keyword>
<feature type="transmembrane region" description="Helical" evidence="5">
    <location>
        <begin position="227"/>
        <end position="247"/>
    </location>
</feature>
<dbReference type="EMBL" id="DF933835">
    <property type="protein sequence ID" value="GAM40543.1"/>
    <property type="molecule type" value="Genomic_DNA"/>
</dbReference>
<dbReference type="AlphaFoldDB" id="A0A6N4SLE5"/>
<dbReference type="PANTHER" id="PTHR23502:SF139">
    <property type="entry name" value="MAJOR FACILITATOR SUPERFAMILY (MFS) PROFILE DOMAIN-CONTAINING PROTEIN-RELATED"/>
    <property type="match status" value="1"/>
</dbReference>
<keyword evidence="3 5" id="KW-1133">Transmembrane helix</keyword>
<feature type="transmembrane region" description="Helical" evidence="5">
    <location>
        <begin position="315"/>
        <end position="337"/>
    </location>
</feature>
<reference evidence="7" key="1">
    <citation type="journal article" date="2015" name="Genome Announc.">
        <title>Draft genome sequence of Talaromyces cellulolyticus strain Y-94, a source of lignocellulosic biomass-degrading enzymes.</title>
        <authorList>
            <person name="Fujii T."/>
            <person name="Koike H."/>
            <person name="Sawayama S."/>
            <person name="Yano S."/>
            <person name="Inoue H."/>
        </authorList>
    </citation>
    <scope>NUCLEOTIDE SEQUENCE [LARGE SCALE GENOMIC DNA]</scope>
    <source>
        <strain evidence="7">Y-94</strain>
    </source>
</reference>
<evidence type="ECO:0000256" key="3">
    <source>
        <dbReference type="ARBA" id="ARBA00022989"/>
    </source>
</evidence>
<feature type="transmembrane region" description="Helical" evidence="5">
    <location>
        <begin position="285"/>
        <end position="303"/>
    </location>
</feature>
<evidence type="ECO:0000256" key="2">
    <source>
        <dbReference type="ARBA" id="ARBA00022692"/>
    </source>
</evidence>
<proteinExistence type="predicted"/>
<feature type="transmembrane region" description="Helical" evidence="5">
    <location>
        <begin position="29"/>
        <end position="54"/>
    </location>
</feature>
<keyword evidence="2 5" id="KW-0812">Transmembrane</keyword>
<comment type="subcellular location">
    <subcellularLocation>
        <location evidence="1">Membrane</location>
        <topology evidence="1">Multi-pass membrane protein</topology>
    </subcellularLocation>
</comment>
<organism evidence="6 7">
    <name type="scientific">Talaromyces pinophilus</name>
    <name type="common">Penicillium pinophilum</name>
    <dbReference type="NCBI Taxonomy" id="128442"/>
    <lineage>
        <taxon>Eukaryota</taxon>
        <taxon>Fungi</taxon>
        <taxon>Dikarya</taxon>
        <taxon>Ascomycota</taxon>
        <taxon>Pezizomycotina</taxon>
        <taxon>Eurotiomycetes</taxon>
        <taxon>Eurotiomycetidae</taxon>
        <taxon>Eurotiales</taxon>
        <taxon>Trichocomaceae</taxon>
        <taxon>Talaromyces</taxon>
        <taxon>Talaromyces sect. Talaromyces</taxon>
    </lineage>
</organism>
<evidence type="ECO:0000313" key="6">
    <source>
        <dbReference type="EMBL" id="GAM40543.1"/>
    </source>
</evidence>
<dbReference type="GO" id="GO:0005886">
    <property type="term" value="C:plasma membrane"/>
    <property type="evidence" value="ECO:0007669"/>
    <property type="project" value="TreeGrafter"/>
</dbReference>
<sequence length="341" mass="37710">MSLALGGGLGAILVTFIEMYAPEHSSTHVLWLTTFPSLFIGIGNLFILALSMVFGRRPVFLLSIVILTGIHQRRYRSEFVRGTSHNAYHSGLINQSDGKFRPFDDHGNYLPLSAKPIVRLLLNNPNGIVKCSQSRQLVRDRVAVPEMLHATEWSSSLMNSGQLKSLQGDDAAAYVTAECLEGVSDENLVKRTYLKNLKPSLGIEKNASSIISKCGWSMMRSLKSSGISYACLLSSTVLACVLVSLTYNDVLEVNYGWPASNLADKLCIWMARRNGEFHTPEHLPLMLPFVDAIGFASMLLYAFTCDGKASWWGPYIGWALYEFCFVATLVITTAYAAESWS</sequence>
<comment type="caution">
    <text evidence="6">The sequence shown here is derived from an EMBL/GenBank/DDBJ whole genome shotgun (WGS) entry which is preliminary data.</text>
</comment>
<evidence type="ECO:0000256" key="4">
    <source>
        <dbReference type="ARBA" id="ARBA00023136"/>
    </source>
</evidence>
<evidence type="ECO:0000256" key="5">
    <source>
        <dbReference type="SAM" id="Phobius"/>
    </source>
</evidence>
<protein>
    <submittedName>
        <fullName evidence="6">Uncharacterized protein</fullName>
    </submittedName>
</protein>
<dbReference type="PANTHER" id="PTHR23502">
    <property type="entry name" value="MAJOR FACILITATOR SUPERFAMILY"/>
    <property type="match status" value="1"/>
</dbReference>
<dbReference type="Proteomes" id="UP000053095">
    <property type="component" value="Unassembled WGS sequence"/>
</dbReference>
<keyword evidence="4 5" id="KW-0472">Membrane</keyword>
<evidence type="ECO:0000256" key="1">
    <source>
        <dbReference type="ARBA" id="ARBA00004141"/>
    </source>
</evidence>
<name>A0A6N4SLE5_TALPI</name>
<gene>
    <name evidence="6" type="ORF">TCE0_039f12971</name>
</gene>